<keyword evidence="2" id="KW-1185">Reference proteome</keyword>
<sequence length="31" mass="3464">LGLEPGGLLREKNPFFLVRSKGCGHTCTNYR</sequence>
<feature type="non-terminal residue" evidence="1">
    <location>
        <position position="1"/>
    </location>
</feature>
<evidence type="ECO:0000313" key="1">
    <source>
        <dbReference type="EMBL" id="OEL14963.1"/>
    </source>
</evidence>
<comment type="caution">
    <text evidence="1">The sequence shown here is derived from an EMBL/GenBank/DDBJ whole genome shotgun (WGS) entry which is preliminary data.</text>
</comment>
<dbReference type="EMBL" id="LWDX02068464">
    <property type="protein sequence ID" value="OEL14963.1"/>
    <property type="molecule type" value="Genomic_DNA"/>
</dbReference>
<accession>A0A1E5UQ21</accession>
<proteinExistence type="predicted"/>
<gene>
    <name evidence="1" type="ORF">BAE44_0024018</name>
</gene>
<protein>
    <submittedName>
        <fullName evidence="1">Uncharacterized protein</fullName>
    </submittedName>
</protein>
<reference evidence="1 2" key="1">
    <citation type="submission" date="2016-09" db="EMBL/GenBank/DDBJ databases">
        <title>The draft genome of Dichanthelium oligosanthes: A C3 panicoid grass species.</title>
        <authorList>
            <person name="Studer A.J."/>
            <person name="Schnable J.C."/>
            <person name="Brutnell T.P."/>
        </authorList>
    </citation>
    <scope>NUCLEOTIDE SEQUENCE [LARGE SCALE GENOMIC DNA]</scope>
    <source>
        <strain evidence="2">cv. Kellogg 1175</strain>
        <tissue evidence="1">Leaf</tissue>
    </source>
</reference>
<dbReference type="AlphaFoldDB" id="A0A1E5UQ21"/>
<organism evidence="1 2">
    <name type="scientific">Dichanthelium oligosanthes</name>
    <dbReference type="NCBI Taxonomy" id="888268"/>
    <lineage>
        <taxon>Eukaryota</taxon>
        <taxon>Viridiplantae</taxon>
        <taxon>Streptophyta</taxon>
        <taxon>Embryophyta</taxon>
        <taxon>Tracheophyta</taxon>
        <taxon>Spermatophyta</taxon>
        <taxon>Magnoliopsida</taxon>
        <taxon>Liliopsida</taxon>
        <taxon>Poales</taxon>
        <taxon>Poaceae</taxon>
        <taxon>PACMAD clade</taxon>
        <taxon>Panicoideae</taxon>
        <taxon>Panicodae</taxon>
        <taxon>Paniceae</taxon>
        <taxon>Dichantheliinae</taxon>
        <taxon>Dichanthelium</taxon>
    </lineage>
</organism>
<dbReference type="Proteomes" id="UP000095767">
    <property type="component" value="Unassembled WGS sequence"/>
</dbReference>
<evidence type="ECO:0000313" key="2">
    <source>
        <dbReference type="Proteomes" id="UP000095767"/>
    </source>
</evidence>
<name>A0A1E5UQ21_9POAL</name>